<gene>
    <name evidence="3" type="ORF">CSC65_09180</name>
</gene>
<evidence type="ECO:0000259" key="2">
    <source>
        <dbReference type="Pfam" id="PF13670"/>
    </source>
</evidence>
<evidence type="ECO:0000313" key="3">
    <source>
        <dbReference type="EMBL" id="KAF1694352.1"/>
    </source>
</evidence>
<accession>A0ABQ6Z6K9</accession>
<reference evidence="3 4" key="1">
    <citation type="submission" date="2017-10" db="EMBL/GenBank/DDBJ databases">
        <title>Whole genome sequencing of members of genus Pseudoxanthomonas.</title>
        <authorList>
            <person name="Kumar S."/>
            <person name="Bansal K."/>
            <person name="Kaur A."/>
            <person name="Patil P."/>
            <person name="Sharma S."/>
            <person name="Patil P.B."/>
        </authorList>
    </citation>
    <scope>NUCLEOTIDE SEQUENCE [LARGE SCALE GENOMIC DNA]</scope>
    <source>
        <strain evidence="3 4">DSM 17801</strain>
    </source>
</reference>
<protein>
    <submittedName>
        <fullName evidence="3">Peptidase M4</fullName>
    </submittedName>
</protein>
<dbReference type="RefSeq" id="WP_162410294.1">
    <property type="nucleotide sequence ID" value="NZ_PDWN01000008.1"/>
</dbReference>
<name>A0ABQ6Z6K9_9GAMM</name>
<organism evidence="3 4">
    <name type="scientific">Pseudoxanthomonas daejeonensis</name>
    <dbReference type="NCBI Taxonomy" id="266062"/>
    <lineage>
        <taxon>Bacteria</taxon>
        <taxon>Pseudomonadati</taxon>
        <taxon>Pseudomonadota</taxon>
        <taxon>Gammaproteobacteria</taxon>
        <taxon>Lysobacterales</taxon>
        <taxon>Lysobacteraceae</taxon>
        <taxon>Pseudoxanthomonas</taxon>
    </lineage>
</organism>
<feature type="domain" description="PepSY" evidence="2">
    <location>
        <begin position="7"/>
        <end position="80"/>
    </location>
</feature>
<dbReference type="InterPro" id="IPR025711">
    <property type="entry name" value="PepSY"/>
</dbReference>
<dbReference type="Proteomes" id="UP000788419">
    <property type="component" value="Unassembled WGS sequence"/>
</dbReference>
<comment type="caution">
    <text evidence="3">The sequence shown here is derived from an EMBL/GenBank/DDBJ whole genome shotgun (WGS) entry which is preliminary data.</text>
</comment>
<feature type="domain" description="PepSY" evidence="2">
    <location>
        <begin position="87"/>
        <end position="139"/>
    </location>
</feature>
<dbReference type="Pfam" id="PF13670">
    <property type="entry name" value="PepSY_2"/>
    <property type="match status" value="2"/>
</dbReference>
<proteinExistence type="predicted"/>
<feature type="signal peptide" evidence="1">
    <location>
        <begin position="1"/>
        <end position="21"/>
    </location>
</feature>
<keyword evidence="4" id="KW-1185">Reference proteome</keyword>
<keyword evidence="1" id="KW-0732">Signal</keyword>
<evidence type="ECO:0000256" key="1">
    <source>
        <dbReference type="SAM" id="SignalP"/>
    </source>
</evidence>
<sequence>MKLRSLSLALLATFVAAPAFAADKATALAEPQVRELLTKQGYTRIDDLEFEDGMWETDATSADGNRVDVRVDPASGKIFAEDVVATFSEEDIKAKVTAAGYSKVHDVDYDDGVWKADAEREDGKNVEVRVDAKDGRILAVEND</sequence>
<evidence type="ECO:0000313" key="4">
    <source>
        <dbReference type="Proteomes" id="UP000788419"/>
    </source>
</evidence>
<feature type="chain" id="PRO_5047283386" evidence="1">
    <location>
        <begin position="22"/>
        <end position="143"/>
    </location>
</feature>
<dbReference type="EMBL" id="PDWN01000008">
    <property type="protein sequence ID" value="KAF1694352.1"/>
    <property type="molecule type" value="Genomic_DNA"/>
</dbReference>